<protein>
    <recommendedName>
        <fullName evidence="7">RxLR effector protein</fullName>
    </recommendedName>
</protein>
<organism evidence="4 5">
    <name type="scientific">Phytophthora rubi</name>
    <dbReference type="NCBI Taxonomy" id="129364"/>
    <lineage>
        <taxon>Eukaryota</taxon>
        <taxon>Sar</taxon>
        <taxon>Stramenopiles</taxon>
        <taxon>Oomycota</taxon>
        <taxon>Peronosporomycetes</taxon>
        <taxon>Peronosporales</taxon>
        <taxon>Peronosporaceae</taxon>
        <taxon>Phytophthora</taxon>
    </lineage>
</organism>
<evidence type="ECO:0000313" key="3">
    <source>
        <dbReference type="EMBL" id="KAE9035091.1"/>
    </source>
</evidence>
<feature type="signal peptide" evidence="2">
    <location>
        <begin position="1"/>
        <end position="19"/>
    </location>
</feature>
<reference evidence="5 6" key="1">
    <citation type="submission" date="2018-09" db="EMBL/GenBank/DDBJ databases">
        <title>Genomic investigation of the strawberry pathogen Phytophthora fragariae indicates pathogenicity is determined by transcriptional variation in three key races.</title>
        <authorList>
            <person name="Adams T.M."/>
            <person name="Armitage A.D."/>
            <person name="Sobczyk M.K."/>
            <person name="Bates H.J."/>
            <person name="Dunwell J.M."/>
            <person name="Nellist C.F."/>
            <person name="Harrison R.J."/>
        </authorList>
    </citation>
    <scope>NUCLEOTIDE SEQUENCE [LARGE SCALE GENOMIC DNA]</scope>
    <source>
        <strain evidence="4 5">SCRP249</strain>
        <strain evidence="3 6">SCRP324</strain>
    </source>
</reference>
<feature type="region of interest" description="Disordered" evidence="1">
    <location>
        <begin position="63"/>
        <end position="121"/>
    </location>
</feature>
<keyword evidence="2" id="KW-0732">Signal</keyword>
<dbReference type="EMBL" id="QXFV01000391">
    <property type="protein sequence ID" value="KAE9038994.1"/>
    <property type="molecule type" value="Genomic_DNA"/>
</dbReference>
<proteinExistence type="predicted"/>
<evidence type="ECO:0000313" key="4">
    <source>
        <dbReference type="EMBL" id="KAE9038994.1"/>
    </source>
</evidence>
<sequence>MRVLSCVFLAAAFAAAVSASPIDDEITKLEATIAELKVVKAAETNNNEALKFVKAVAMASSSGSSTAEAGDTSANSAFDIEPQPTRATTEAPSTSSSSSSAATSSATNSGSVEAATSASAEASASASSSASTVAPTAFAVVSAIVYAML</sequence>
<dbReference type="AlphaFoldDB" id="A0A6A3N6D5"/>
<feature type="compositionally biased region" description="Low complexity" evidence="1">
    <location>
        <begin position="63"/>
        <end position="74"/>
    </location>
</feature>
<feature type="chain" id="PRO_5036165385" description="RxLR effector protein" evidence="2">
    <location>
        <begin position="20"/>
        <end position="149"/>
    </location>
</feature>
<dbReference type="OrthoDB" id="129645at2759"/>
<dbReference type="Proteomes" id="UP000429607">
    <property type="component" value="Unassembled WGS sequence"/>
</dbReference>
<evidence type="ECO:0000256" key="2">
    <source>
        <dbReference type="SAM" id="SignalP"/>
    </source>
</evidence>
<comment type="caution">
    <text evidence="4">The sequence shown here is derived from an EMBL/GenBank/DDBJ whole genome shotgun (WGS) entry which is preliminary data.</text>
</comment>
<dbReference type="Proteomes" id="UP000435112">
    <property type="component" value="Unassembled WGS sequence"/>
</dbReference>
<evidence type="ECO:0000313" key="5">
    <source>
        <dbReference type="Proteomes" id="UP000429607"/>
    </source>
</evidence>
<feature type="compositionally biased region" description="Low complexity" evidence="1">
    <location>
        <begin position="87"/>
        <end position="121"/>
    </location>
</feature>
<gene>
    <name evidence="4" type="ORF">PR001_g7718</name>
    <name evidence="3" type="ORF">PR002_g7776</name>
</gene>
<evidence type="ECO:0000313" key="6">
    <source>
        <dbReference type="Proteomes" id="UP000435112"/>
    </source>
</evidence>
<evidence type="ECO:0008006" key="7">
    <source>
        <dbReference type="Google" id="ProtNLM"/>
    </source>
</evidence>
<dbReference type="EMBL" id="QXFU01000379">
    <property type="protein sequence ID" value="KAE9035091.1"/>
    <property type="molecule type" value="Genomic_DNA"/>
</dbReference>
<evidence type="ECO:0000256" key="1">
    <source>
        <dbReference type="SAM" id="MobiDB-lite"/>
    </source>
</evidence>
<accession>A0A6A3N6D5</accession>
<name>A0A6A3N6D5_9STRA</name>